<dbReference type="Proteomes" id="UP000622797">
    <property type="component" value="Unassembled WGS sequence"/>
</dbReference>
<gene>
    <name evidence="2" type="ORF">FSARC_12752</name>
</gene>
<name>A0A8H4WV65_9HYPO</name>
<evidence type="ECO:0000313" key="3">
    <source>
        <dbReference type="Proteomes" id="UP000622797"/>
    </source>
</evidence>
<keyword evidence="3" id="KW-1185">Reference proteome</keyword>
<feature type="transmembrane region" description="Helical" evidence="1">
    <location>
        <begin position="165"/>
        <end position="185"/>
    </location>
</feature>
<comment type="caution">
    <text evidence="2">The sequence shown here is derived from an EMBL/GenBank/DDBJ whole genome shotgun (WGS) entry which is preliminary data.</text>
</comment>
<feature type="transmembrane region" description="Helical" evidence="1">
    <location>
        <begin position="90"/>
        <end position="113"/>
    </location>
</feature>
<evidence type="ECO:0000313" key="2">
    <source>
        <dbReference type="EMBL" id="KAF4952008.1"/>
    </source>
</evidence>
<keyword evidence="1" id="KW-0812">Transmembrane</keyword>
<keyword evidence="1" id="KW-0472">Membrane</keyword>
<reference evidence="2" key="2">
    <citation type="submission" date="2020-05" db="EMBL/GenBank/DDBJ databases">
        <authorList>
            <person name="Kim H.-S."/>
            <person name="Proctor R.H."/>
            <person name="Brown D.W."/>
        </authorList>
    </citation>
    <scope>NUCLEOTIDE SEQUENCE</scope>
    <source>
        <strain evidence="2">NRRL 20472</strain>
    </source>
</reference>
<sequence>MKLNCFKGRAGPVSRAILQLLLAIFAATNLAAGVLNAITAFQFTYVHAGLYKQKHVQEGISKEPYLKWGNNGRQMVRNPTDYLATSMVPFLFLAVIFFITWFITSLALLCLFTGGRQLKNRAAHYVFQLSAVITFIFLTAFYHGWSSLSLEFPFAVTWRLASISVVAAHINLAIAILLTLMAAVLDVPMDSAPDASTRPNGRRTSRV</sequence>
<feature type="transmembrane region" description="Helical" evidence="1">
    <location>
        <begin position="125"/>
        <end position="145"/>
    </location>
</feature>
<dbReference type="OrthoDB" id="5092327at2759"/>
<keyword evidence="1" id="KW-1133">Transmembrane helix</keyword>
<accession>A0A8H4WV65</accession>
<dbReference type="AlphaFoldDB" id="A0A8H4WV65"/>
<dbReference type="EMBL" id="JABEXW010000895">
    <property type="protein sequence ID" value="KAF4952008.1"/>
    <property type="molecule type" value="Genomic_DNA"/>
</dbReference>
<reference evidence="2" key="1">
    <citation type="journal article" date="2020" name="BMC Genomics">
        <title>Correction to: Identification and distribution of gene clusters required for synthesis of sphingolipid metabolism inhibitors in diverse species of the filamentous fungus Fusarium.</title>
        <authorList>
            <person name="Kim H.S."/>
            <person name="Lohmar J.M."/>
            <person name="Busman M."/>
            <person name="Brown D.W."/>
            <person name="Naumann T.A."/>
            <person name="Divon H.H."/>
            <person name="Lysoe E."/>
            <person name="Uhlig S."/>
            <person name="Proctor R.H."/>
        </authorList>
    </citation>
    <scope>NUCLEOTIDE SEQUENCE</scope>
    <source>
        <strain evidence="2">NRRL 20472</strain>
    </source>
</reference>
<evidence type="ECO:0000256" key="1">
    <source>
        <dbReference type="SAM" id="Phobius"/>
    </source>
</evidence>
<proteinExistence type="predicted"/>
<protein>
    <submittedName>
        <fullName evidence="2">Uncharacterized protein</fullName>
    </submittedName>
</protein>
<organism evidence="2 3">
    <name type="scientific">Fusarium sarcochroum</name>
    <dbReference type="NCBI Taxonomy" id="1208366"/>
    <lineage>
        <taxon>Eukaryota</taxon>
        <taxon>Fungi</taxon>
        <taxon>Dikarya</taxon>
        <taxon>Ascomycota</taxon>
        <taxon>Pezizomycotina</taxon>
        <taxon>Sordariomycetes</taxon>
        <taxon>Hypocreomycetidae</taxon>
        <taxon>Hypocreales</taxon>
        <taxon>Nectriaceae</taxon>
        <taxon>Fusarium</taxon>
        <taxon>Fusarium lateritium species complex</taxon>
    </lineage>
</organism>